<dbReference type="Proteomes" id="UP000000268">
    <property type="component" value="Chromosome"/>
</dbReference>
<name>B0CEM5_ACAM1</name>
<dbReference type="HOGENOM" id="CLU_898999_0_0_3"/>
<dbReference type="eggNOG" id="ENOG503425S">
    <property type="taxonomic scope" value="Bacteria"/>
</dbReference>
<dbReference type="AlphaFoldDB" id="B0CEM5"/>
<reference evidence="1 2" key="1">
    <citation type="journal article" date="2008" name="Proc. Natl. Acad. Sci. U.S.A.">
        <title>Niche adaptation and genome expansion in the chlorophyll d-producing cyanobacterium Acaryochloris marina.</title>
        <authorList>
            <person name="Swingley W.D."/>
            <person name="Chen M."/>
            <person name="Cheung P.C."/>
            <person name="Conrad A.L."/>
            <person name="Dejesa L.C."/>
            <person name="Hao J."/>
            <person name="Honchak B.M."/>
            <person name="Karbach L.E."/>
            <person name="Kurdoglu A."/>
            <person name="Lahiri S."/>
            <person name="Mastrian S.D."/>
            <person name="Miyashita H."/>
            <person name="Page L."/>
            <person name="Ramakrishna P."/>
            <person name="Satoh S."/>
            <person name="Sattley W.M."/>
            <person name="Shimada Y."/>
            <person name="Taylor H.L."/>
            <person name="Tomo T."/>
            <person name="Tsuchiya T."/>
            <person name="Wang Z.T."/>
            <person name="Raymond J."/>
            <person name="Mimuro M."/>
            <person name="Blankenship R.E."/>
            <person name="Touchman J.W."/>
        </authorList>
    </citation>
    <scope>NUCLEOTIDE SEQUENCE [LARGE SCALE GENOMIC DNA]</scope>
    <source>
        <strain evidence="2">MBIC 11017</strain>
    </source>
</reference>
<evidence type="ECO:0000313" key="2">
    <source>
        <dbReference type="Proteomes" id="UP000000268"/>
    </source>
</evidence>
<dbReference type="KEGG" id="amr:AM1_3133"/>
<dbReference type="EMBL" id="CP000828">
    <property type="protein sequence ID" value="ABW28130.1"/>
    <property type="molecule type" value="Genomic_DNA"/>
</dbReference>
<dbReference type="RefSeq" id="WP_012163558.1">
    <property type="nucleotide sequence ID" value="NC_009925.1"/>
</dbReference>
<protein>
    <recommendedName>
        <fullName evidence="3">TPR domain protein</fullName>
    </recommendedName>
</protein>
<evidence type="ECO:0000313" key="1">
    <source>
        <dbReference type="EMBL" id="ABW28130.1"/>
    </source>
</evidence>
<evidence type="ECO:0008006" key="3">
    <source>
        <dbReference type="Google" id="ProtNLM"/>
    </source>
</evidence>
<sequence length="309" mass="35460">MDLLPLPSELVEAFTENASLIRVTNNKIAQFISTAEDLAPDQSELLRRLAISLEHERFEDGWSGLKRIYTAAEKADPNNIEVLISLAVSALDWIEEWHTPNYQTRLQIALDAEYALNRAAAIAPDDADIFFRQGLLYYNHPARHEPQSPYQRKALSCFEHAHALQPDHQMAILYQAHCYHDLGVWQSAYQSYLAVDMDSLLSQHPTWLWRKLKRDEQLALCAAKLGKTQESTQRLEQLFDAIEALDDEQKTYDVTNLDEAVEILCTCINHAELSQRLMQLLKQLDLLTRYEQAIYEMAKTGLTPAYKTI</sequence>
<dbReference type="InterPro" id="IPR011990">
    <property type="entry name" value="TPR-like_helical_dom_sf"/>
</dbReference>
<proteinExistence type="predicted"/>
<organism evidence="1 2">
    <name type="scientific">Acaryochloris marina (strain MBIC 11017)</name>
    <dbReference type="NCBI Taxonomy" id="329726"/>
    <lineage>
        <taxon>Bacteria</taxon>
        <taxon>Bacillati</taxon>
        <taxon>Cyanobacteriota</taxon>
        <taxon>Cyanophyceae</taxon>
        <taxon>Acaryochloridales</taxon>
        <taxon>Acaryochloridaceae</taxon>
        <taxon>Acaryochloris</taxon>
    </lineage>
</organism>
<keyword evidence="2" id="KW-1185">Reference proteome</keyword>
<dbReference type="SUPFAM" id="SSF48452">
    <property type="entry name" value="TPR-like"/>
    <property type="match status" value="1"/>
</dbReference>
<accession>B0CEM5</accession>
<dbReference type="OrthoDB" id="1432893at2"/>
<dbReference type="Gene3D" id="1.25.40.10">
    <property type="entry name" value="Tetratricopeptide repeat domain"/>
    <property type="match status" value="1"/>
</dbReference>
<gene>
    <name evidence="1" type="ordered locus">AM1_3133</name>
</gene>